<comment type="caution">
    <text evidence="1">The sequence shown here is derived from an EMBL/GenBank/DDBJ whole genome shotgun (WGS) entry which is preliminary data.</text>
</comment>
<name>A0A5M3MLJ3_CONPW</name>
<dbReference type="Pfam" id="PF18758">
    <property type="entry name" value="KDZ"/>
    <property type="match status" value="1"/>
</dbReference>
<dbReference type="AlphaFoldDB" id="A0A5M3MLJ3"/>
<dbReference type="RefSeq" id="XP_007769713.1">
    <property type="nucleotide sequence ID" value="XM_007771523.2"/>
</dbReference>
<sequence length="97" mass="11247">KKMFAIFSKSDVFITACQHGFLLTICNMIHSSELMKYLLVSIKHMLNVIGDDNCFSYDIKCHFWQILMNTSLGPEAHLCYLQDVVPAFHSHAQNWYC</sequence>
<feature type="non-terminal residue" evidence="1">
    <location>
        <position position="1"/>
    </location>
</feature>
<feature type="non-terminal residue" evidence="1">
    <location>
        <position position="97"/>
    </location>
</feature>
<gene>
    <name evidence="1" type="ORF">CONPUDRAFT_38669</name>
</gene>
<organism evidence="1 2">
    <name type="scientific">Coniophora puteana (strain RWD-64-598)</name>
    <name type="common">Brown rot fungus</name>
    <dbReference type="NCBI Taxonomy" id="741705"/>
    <lineage>
        <taxon>Eukaryota</taxon>
        <taxon>Fungi</taxon>
        <taxon>Dikarya</taxon>
        <taxon>Basidiomycota</taxon>
        <taxon>Agaricomycotina</taxon>
        <taxon>Agaricomycetes</taxon>
        <taxon>Agaricomycetidae</taxon>
        <taxon>Boletales</taxon>
        <taxon>Coniophorineae</taxon>
        <taxon>Coniophoraceae</taxon>
        <taxon>Coniophora</taxon>
    </lineage>
</organism>
<proteinExistence type="predicted"/>
<accession>A0A5M3MLJ3</accession>
<protein>
    <submittedName>
        <fullName evidence="1">Uncharacterized protein</fullName>
    </submittedName>
</protein>
<evidence type="ECO:0000313" key="2">
    <source>
        <dbReference type="Proteomes" id="UP000053558"/>
    </source>
</evidence>
<dbReference type="GeneID" id="19206844"/>
<dbReference type="KEGG" id="cput:CONPUDRAFT_38669"/>
<dbReference type="OrthoDB" id="3251205at2759"/>
<dbReference type="Proteomes" id="UP000053558">
    <property type="component" value="Unassembled WGS sequence"/>
</dbReference>
<reference evidence="2" key="1">
    <citation type="journal article" date="2012" name="Science">
        <title>The Paleozoic origin of enzymatic lignin decomposition reconstructed from 31 fungal genomes.</title>
        <authorList>
            <person name="Floudas D."/>
            <person name="Binder M."/>
            <person name="Riley R."/>
            <person name="Barry K."/>
            <person name="Blanchette R.A."/>
            <person name="Henrissat B."/>
            <person name="Martinez A.T."/>
            <person name="Otillar R."/>
            <person name="Spatafora J.W."/>
            <person name="Yadav J.S."/>
            <person name="Aerts A."/>
            <person name="Benoit I."/>
            <person name="Boyd A."/>
            <person name="Carlson A."/>
            <person name="Copeland A."/>
            <person name="Coutinho P.M."/>
            <person name="de Vries R.P."/>
            <person name="Ferreira P."/>
            <person name="Findley K."/>
            <person name="Foster B."/>
            <person name="Gaskell J."/>
            <person name="Glotzer D."/>
            <person name="Gorecki P."/>
            <person name="Heitman J."/>
            <person name="Hesse C."/>
            <person name="Hori C."/>
            <person name="Igarashi K."/>
            <person name="Jurgens J.A."/>
            <person name="Kallen N."/>
            <person name="Kersten P."/>
            <person name="Kohler A."/>
            <person name="Kuees U."/>
            <person name="Kumar T.K.A."/>
            <person name="Kuo A."/>
            <person name="LaButti K."/>
            <person name="Larrondo L.F."/>
            <person name="Lindquist E."/>
            <person name="Ling A."/>
            <person name="Lombard V."/>
            <person name="Lucas S."/>
            <person name="Lundell T."/>
            <person name="Martin R."/>
            <person name="McLaughlin D.J."/>
            <person name="Morgenstern I."/>
            <person name="Morin E."/>
            <person name="Murat C."/>
            <person name="Nagy L.G."/>
            <person name="Nolan M."/>
            <person name="Ohm R.A."/>
            <person name="Patyshakuliyeva A."/>
            <person name="Rokas A."/>
            <person name="Ruiz-Duenas F.J."/>
            <person name="Sabat G."/>
            <person name="Salamov A."/>
            <person name="Samejima M."/>
            <person name="Schmutz J."/>
            <person name="Slot J.C."/>
            <person name="St John F."/>
            <person name="Stenlid J."/>
            <person name="Sun H."/>
            <person name="Sun S."/>
            <person name="Syed K."/>
            <person name="Tsang A."/>
            <person name="Wiebenga A."/>
            <person name="Young D."/>
            <person name="Pisabarro A."/>
            <person name="Eastwood D.C."/>
            <person name="Martin F."/>
            <person name="Cullen D."/>
            <person name="Grigoriev I.V."/>
            <person name="Hibbett D.S."/>
        </authorList>
    </citation>
    <scope>NUCLEOTIDE SEQUENCE [LARGE SCALE GENOMIC DNA]</scope>
    <source>
        <strain evidence="2">RWD-64-598 SS2</strain>
    </source>
</reference>
<dbReference type="InterPro" id="IPR040521">
    <property type="entry name" value="KDZ"/>
</dbReference>
<dbReference type="EMBL" id="JH711580">
    <property type="protein sequence ID" value="EIW80102.1"/>
    <property type="molecule type" value="Genomic_DNA"/>
</dbReference>
<evidence type="ECO:0000313" key="1">
    <source>
        <dbReference type="EMBL" id="EIW80102.1"/>
    </source>
</evidence>
<keyword evidence="2" id="KW-1185">Reference proteome</keyword>